<dbReference type="AlphaFoldDB" id="A0A242VWP9"/>
<keyword evidence="2" id="KW-0963">Cytoplasm</keyword>
<evidence type="ECO:0000259" key="5">
    <source>
        <dbReference type="Pfam" id="PF00370"/>
    </source>
</evidence>
<dbReference type="PANTHER" id="PTHR43095:SF5">
    <property type="entry name" value="XYLULOSE KINASE"/>
    <property type="match status" value="1"/>
</dbReference>
<dbReference type="Gene3D" id="3.30.420.40">
    <property type="match status" value="2"/>
</dbReference>
<dbReference type="Proteomes" id="UP000195152">
    <property type="component" value="Unassembled WGS sequence"/>
</dbReference>
<keyword evidence="3" id="KW-0808">Transferase</keyword>
<organism evidence="7 8">
    <name type="scientific">Bacillus thuringiensis serovar mexicanensis</name>
    <dbReference type="NCBI Taxonomy" id="180868"/>
    <lineage>
        <taxon>Bacteria</taxon>
        <taxon>Bacillati</taxon>
        <taxon>Bacillota</taxon>
        <taxon>Bacilli</taxon>
        <taxon>Bacillales</taxon>
        <taxon>Bacillaceae</taxon>
        <taxon>Bacillus</taxon>
        <taxon>Bacillus cereus group</taxon>
    </lineage>
</organism>
<dbReference type="GO" id="GO:0005975">
    <property type="term" value="P:carbohydrate metabolic process"/>
    <property type="evidence" value="ECO:0007669"/>
    <property type="project" value="InterPro"/>
</dbReference>
<dbReference type="InterPro" id="IPR033676">
    <property type="entry name" value="AI-2_kinase"/>
</dbReference>
<dbReference type="InterPro" id="IPR000577">
    <property type="entry name" value="Carb_kinase_FGGY"/>
</dbReference>
<dbReference type="GO" id="GO:0071518">
    <property type="term" value="F:autoinducer-2 kinase activity"/>
    <property type="evidence" value="ECO:0007669"/>
    <property type="project" value="InterPro"/>
</dbReference>
<dbReference type="SUPFAM" id="SSF53067">
    <property type="entry name" value="Actin-like ATPase domain"/>
    <property type="match status" value="2"/>
</dbReference>
<reference evidence="7 8" key="1">
    <citation type="submission" date="2016-10" db="EMBL/GenBank/DDBJ databases">
        <title>Comparative genomics of Bacillus thuringiensis reveals a path to pathogens against multiple invertebrate hosts.</title>
        <authorList>
            <person name="Zheng J."/>
            <person name="Gao Q."/>
            <person name="Liu H."/>
            <person name="Peng D."/>
            <person name="Ruan L."/>
            <person name="Sun M."/>
        </authorList>
    </citation>
    <scope>NUCLEOTIDE SEQUENCE [LARGE SCALE GENOMIC DNA]</scope>
    <source>
        <strain evidence="7">BGSC 4AC1</strain>
    </source>
</reference>
<comment type="caution">
    <text evidence="7">The sequence shown here is derived from an EMBL/GenBank/DDBJ whole genome shotgun (WGS) entry which is preliminary data.</text>
</comment>
<feature type="domain" description="Carbohydrate kinase FGGY C-terminal" evidence="6">
    <location>
        <begin position="291"/>
        <end position="458"/>
    </location>
</feature>
<dbReference type="CDD" id="cd07775">
    <property type="entry name" value="ASKHA_NBD_FGGY_AI-2K"/>
    <property type="match status" value="1"/>
</dbReference>
<feature type="domain" description="Carbohydrate kinase FGGY N-terminal" evidence="5">
    <location>
        <begin position="7"/>
        <end position="251"/>
    </location>
</feature>
<evidence type="ECO:0000256" key="1">
    <source>
        <dbReference type="ARBA" id="ARBA00009156"/>
    </source>
</evidence>
<dbReference type="InterPro" id="IPR050406">
    <property type="entry name" value="FGGY_Carb_Kinase"/>
</dbReference>
<dbReference type="InterPro" id="IPR018485">
    <property type="entry name" value="FGGY_C"/>
</dbReference>
<evidence type="ECO:0000256" key="3">
    <source>
        <dbReference type="ARBA" id="ARBA00022679"/>
    </source>
</evidence>
<dbReference type="PANTHER" id="PTHR43095">
    <property type="entry name" value="SUGAR KINASE"/>
    <property type="match status" value="1"/>
</dbReference>
<dbReference type="EMBL" id="NFCF01000122">
    <property type="protein sequence ID" value="OTW43609.1"/>
    <property type="molecule type" value="Genomic_DNA"/>
</dbReference>
<comment type="similarity">
    <text evidence="1">Belongs to the FGGY kinase family.</text>
</comment>
<dbReference type="GO" id="GO:0009372">
    <property type="term" value="P:quorum sensing"/>
    <property type="evidence" value="ECO:0007669"/>
    <property type="project" value="InterPro"/>
</dbReference>
<accession>A0A242VWP9</accession>
<evidence type="ECO:0000256" key="2">
    <source>
        <dbReference type="ARBA" id="ARBA00022490"/>
    </source>
</evidence>
<evidence type="ECO:0000313" key="8">
    <source>
        <dbReference type="Proteomes" id="UP000195152"/>
    </source>
</evidence>
<sequence>MLMSNLLAFDAGTGSIRAVLFDLHGNQIAVSQKEWIHKSDPRYPGSMNFDVIENWKLVQECTKEVLQKSNTLASSILAISATSMREGFVLYDQDGQEIWACANVDGRASAEVSELKEIRSHLEKDLYTKSGQTFSLGALPRLLWIKKHEPDVYNTIHSFTMLNDWILYKLSGVLQIDPSNGCTSGIFDLQNRVWDNDVAKECGLSLPFSPTVNEAGTVIGNVTKECAALTGLCEGIPVVAGGGDAQMASLGTGVVKPNQTLICGGSFWQQEVNVTEPIPDPQAAIRINCHVVRNLWQYETIAFFPGLVMRWFRDAFCQEEKKLADKLGVDAYELLEEQAKDVPVGSHGIIPTFSNVMNYISWRHAAPSFLNLSLDADKCGKKELFRAIEENAAFVTLGNLKLIENLTGIFPSEVIFAGGAAKGKLWPQILSDVLGIPVKVPVVKEAAALGTAIAAGVGAGIYSSMEETAEQFVQWEQTFEPVTENHELYKEFYETWKTVYDSQLALADNGLTSHMWIAPGAL</sequence>
<dbReference type="NCBIfam" id="NF008187">
    <property type="entry name" value="PRK10939.1"/>
    <property type="match status" value="1"/>
</dbReference>
<dbReference type="Pfam" id="PF00370">
    <property type="entry name" value="FGGY_N"/>
    <property type="match status" value="1"/>
</dbReference>
<dbReference type="InterPro" id="IPR018484">
    <property type="entry name" value="FGGY_N"/>
</dbReference>
<evidence type="ECO:0000259" key="6">
    <source>
        <dbReference type="Pfam" id="PF02782"/>
    </source>
</evidence>
<keyword evidence="4 7" id="KW-0418">Kinase</keyword>
<protein>
    <submittedName>
        <fullName evidence="7">Autoinducer-2 kinase</fullName>
    </submittedName>
</protein>
<evidence type="ECO:0000256" key="4">
    <source>
        <dbReference type="ARBA" id="ARBA00022777"/>
    </source>
</evidence>
<dbReference type="InterPro" id="IPR043129">
    <property type="entry name" value="ATPase_NBD"/>
</dbReference>
<dbReference type="Pfam" id="PF02782">
    <property type="entry name" value="FGGY_C"/>
    <property type="match status" value="1"/>
</dbReference>
<evidence type="ECO:0000313" key="7">
    <source>
        <dbReference type="EMBL" id="OTW43609.1"/>
    </source>
</evidence>
<gene>
    <name evidence="7" type="ORF">BK699_36110</name>
</gene>
<proteinExistence type="inferred from homology"/>
<dbReference type="PIRSF" id="PIRSF000538">
    <property type="entry name" value="GlpK"/>
    <property type="match status" value="1"/>
</dbReference>
<name>A0A242VWP9_BACTU</name>